<accession>A0A845A678</accession>
<dbReference type="Gene3D" id="1.10.150.20">
    <property type="entry name" value="5' to 3' exonuclease, C-terminal subdomain"/>
    <property type="match status" value="1"/>
</dbReference>
<organism evidence="1 2">
    <name type="scientific">Altericroceibacterium indicum</name>
    <dbReference type="NCBI Taxonomy" id="374177"/>
    <lineage>
        <taxon>Bacteria</taxon>
        <taxon>Pseudomonadati</taxon>
        <taxon>Pseudomonadota</taxon>
        <taxon>Alphaproteobacteria</taxon>
        <taxon>Sphingomonadales</taxon>
        <taxon>Erythrobacteraceae</taxon>
        <taxon>Altericroceibacterium</taxon>
    </lineage>
</organism>
<dbReference type="Proteomes" id="UP000460561">
    <property type="component" value="Unassembled WGS sequence"/>
</dbReference>
<dbReference type="EMBL" id="WTYQ01000001">
    <property type="protein sequence ID" value="MXP25194.1"/>
    <property type="molecule type" value="Genomic_DNA"/>
</dbReference>
<keyword evidence="2" id="KW-1185">Reference proteome</keyword>
<protein>
    <submittedName>
        <fullName evidence="1">Helix-hairpin-helix domain-containing protein</fullName>
    </submittedName>
</protein>
<evidence type="ECO:0000313" key="2">
    <source>
        <dbReference type="Proteomes" id="UP000460561"/>
    </source>
</evidence>
<evidence type="ECO:0000313" key="1">
    <source>
        <dbReference type="EMBL" id="MXP25194.1"/>
    </source>
</evidence>
<sequence>MTSAIFSEDQRTALLAVEGVGPAVIARLEELGISSFHQLATRNAEDICAETSARLGSTCWKNSPQARAAINAAIERAKAGN</sequence>
<dbReference type="OrthoDB" id="4467269at2"/>
<comment type="caution">
    <text evidence="1">The sequence shown here is derived from an EMBL/GenBank/DDBJ whole genome shotgun (WGS) entry which is preliminary data.</text>
</comment>
<name>A0A845A678_9SPHN</name>
<dbReference type="RefSeq" id="WP_160738341.1">
    <property type="nucleotide sequence ID" value="NZ_WTYQ01000001.1"/>
</dbReference>
<reference evidence="1 2" key="1">
    <citation type="submission" date="2019-12" db="EMBL/GenBank/DDBJ databases">
        <title>Genomic-based taxomic classification of the family Erythrobacteraceae.</title>
        <authorList>
            <person name="Xu L."/>
        </authorList>
    </citation>
    <scope>NUCLEOTIDE SEQUENCE [LARGE SCALE GENOMIC DNA]</scope>
    <source>
        <strain evidence="1 2">DSM 18604</strain>
    </source>
</reference>
<proteinExistence type="predicted"/>
<gene>
    <name evidence="1" type="ORF">GRI39_03940</name>
</gene>
<dbReference type="AlphaFoldDB" id="A0A845A678"/>